<evidence type="ECO:0000256" key="8">
    <source>
        <dbReference type="ARBA" id="ARBA00023114"/>
    </source>
</evidence>
<dbReference type="GO" id="GO:0015774">
    <property type="term" value="P:polysaccharide transport"/>
    <property type="evidence" value="ECO:0007669"/>
    <property type="project" value="TreeGrafter"/>
</dbReference>
<evidence type="ECO:0000256" key="9">
    <source>
        <dbReference type="ARBA" id="ARBA00023136"/>
    </source>
</evidence>
<accession>A0A6M9QY44</accession>
<dbReference type="GO" id="GO:0015144">
    <property type="term" value="F:carbohydrate transmembrane transporter activity"/>
    <property type="evidence" value="ECO:0007669"/>
    <property type="project" value="TreeGrafter"/>
</dbReference>
<evidence type="ECO:0000256" key="5">
    <source>
        <dbReference type="ARBA" id="ARBA00022692"/>
    </source>
</evidence>
<dbReference type="PANTHER" id="PTHR38762">
    <property type="entry name" value="CRYPTIC OUTER MEMBRANE PORIN BGLH-RELATED"/>
    <property type="match status" value="1"/>
</dbReference>
<feature type="domain" description="LamB-type porin N-terminal" evidence="13">
    <location>
        <begin position="37"/>
        <end position="67"/>
    </location>
</feature>
<dbReference type="EMBL" id="CP054379">
    <property type="protein sequence ID" value="QKM84029.1"/>
    <property type="molecule type" value="Genomic_DNA"/>
</dbReference>
<keyword evidence="10" id="KW-0998">Cell outer membrane</keyword>
<evidence type="ECO:0000256" key="12">
    <source>
        <dbReference type="SAM" id="SignalP"/>
    </source>
</evidence>
<keyword evidence="11" id="KW-0175">Coiled coil</keyword>
<dbReference type="InterPro" id="IPR021570">
    <property type="entry name" value="LamB-type_porin_N_dom"/>
</dbReference>
<evidence type="ECO:0000256" key="11">
    <source>
        <dbReference type="SAM" id="Coils"/>
    </source>
</evidence>
<dbReference type="InterPro" id="IPR050286">
    <property type="entry name" value="G_neg_Bact_CarbUptk_Porin"/>
</dbReference>
<dbReference type="Pfam" id="PF02264">
    <property type="entry name" value="LamB"/>
    <property type="match status" value="1"/>
</dbReference>
<proteinExistence type="inferred from homology"/>
<evidence type="ECO:0000256" key="10">
    <source>
        <dbReference type="ARBA" id="ARBA00023237"/>
    </source>
</evidence>
<keyword evidence="6 12" id="KW-0732">Signal</keyword>
<dbReference type="RefSeq" id="WP_229021636.1">
    <property type="nucleotide sequence ID" value="NZ_JADCPN010000248.1"/>
</dbReference>
<keyword evidence="8" id="KW-0626">Porin</keyword>
<evidence type="ECO:0000259" key="13">
    <source>
        <dbReference type="Pfam" id="PF11471"/>
    </source>
</evidence>
<dbReference type="PANTHER" id="PTHR38762:SF1">
    <property type="entry name" value="CRYPTIC OUTER MEMBRANE PORIN BGLH-RELATED"/>
    <property type="match status" value="1"/>
</dbReference>
<evidence type="ECO:0000256" key="1">
    <source>
        <dbReference type="ARBA" id="ARBA00004571"/>
    </source>
</evidence>
<sequence>MYHPPQQGKTHKKTTLAMLIALLTGATTVHAQTDISSIESRLAALEQRLKNAESRAQAAEARAKTAELQVQKLAETQQQNQLTTQEVAQRTVQLEQKSAENSGFEFHGYARSGLLMNDAASSSKSGPYLTPAGETGGAVGRLGNEADTYVELNVEHKQTLDNGATTRFKAMLADGQRDYNDWTGGSSNLNIRQAFAELGALPSFTGAFKDSTVWAGKRFDRDNFDIHWLDSDVVFLAGTGGGIYDVKWNDTFRSNFSLYGRNFGDLDDIDNNVQNYILTMNHYAGPFQLMVSGLRAKDNDDRKDANGDLIQTDAANTGVHALVGLHNDTFYGLREGTAKTALLYGHGLGAEVKGIGSDGALLSEANTWRFASYGTTPLGSGWYVAPAILAQSSKDRYVKGDSYEWVTFNTRLIKEVTQNFALAFEGSYQYMDLKPKGYQNHNAVNGSFYKLTFAPTLKANDINNFFSRPELRLFATWMDWSSKLDDFASNDAFGSSGFNTGGEWNFGVQMETWF</sequence>
<dbReference type="GO" id="GO:0046930">
    <property type="term" value="C:pore complex"/>
    <property type="evidence" value="ECO:0007669"/>
    <property type="project" value="UniProtKB-KW"/>
</dbReference>
<feature type="signal peptide" evidence="12">
    <location>
        <begin position="1"/>
        <end position="31"/>
    </location>
</feature>
<dbReference type="Pfam" id="PF11471">
    <property type="entry name" value="Sugarporin_N"/>
    <property type="match status" value="1"/>
</dbReference>
<reference evidence="14" key="1">
    <citation type="submission" date="2020-05" db="EMBL/GenBank/DDBJ databases">
        <title>Title: F plasmids are the major carriers of antibiotic resistance genes in human-associated commensal E. coli.</title>
        <authorList>
            <person name="Stephens C."/>
            <person name="Arismendi T."/>
            <person name="Wright M."/>
            <person name="Hartman A."/>
            <person name="Gonzalez A."/>
            <person name="Gill M."/>
            <person name="Pandori M."/>
            <person name="Hess D."/>
        </authorList>
    </citation>
    <scope>NUCLEOTIDE SEQUENCE</scope>
    <source>
        <strain evidence="14">SCU-175</strain>
    </source>
</reference>
<protein>
    <submittedName>
        <fullName evidence="14">Carbohydrate porin</fullName>
    </submittedName>
</protein>
<evidence type="ECO:0000256" key="4">
    <source>
        <dbReference type="ARBA" id="ARBA00022452"/>
    </source>
</evidence>
<dbReference type="CDD" id="cd01346">
    <property type="entry name" value="Maltoporin-like"/>
    <property type="match status" value="1"/>
</dbReference>
<dbReference type="InterPro" id="IPR003192">
    <property type="entry name" value="Porin_LamB"/>
</dbReference>
<feature type="chain" id="PRO_5027070665" evidence="12">
    <location>
        <begin position="32"/>
        <end position="514"/>
    </location>
</feature>
<dbReference type="Gene3D" id="2.40.170.10">
    <property type="entry name" value="Porin, LamB type"/>
    <property type="match status" value="1"/>
</dbReference>
<dbReference type="GO" id="GO:0015288">
    <property type="term" value="F:porin activity"/>
    <property type="evidence" value="ECO:0007669"/>
    <property type="project" value="UniProtKB-KW"/>
</dbReference>
<keyword evidence="9" id="KW-0472">Membrane</keyword>
<comment type="similarity">
    <text evidence="2">Belongs to the porin LamB (TC 1.B.3) family.</text>
</comment>
<evidence type="ECO:0000313" key="14">
    <source>
        <dbReference type="EMBL" id="QKM84029.1"/>
    </source>
</evidence>
<evidence type="ECO:0000256" key="7">
    <source>
        <dbReference type="ARBA" id="ARBA00023065"/>
    </source>
</evidence>
<feature type="coiled-coil region" evidence="11">
    <location>
        <begin position="35"/>
        <end position="76"/>
    </location>
</feature>
<keyword evidence="4" id="KW-1134">Transmembrane beta strand</keyword>
<dbReference type="GO" id="GO:0009279">
    <property type="term" value="C:cell outer membrane"/>
    <property type="evidence" value="ECO:0007669"/>
    <property type="project" value="UniProtKB-SubCell"/>
</dbReference>
<evidence type="ECO:0000256" key="3">
    <source>
        <dbReference type="ARBA" id="ARBA00022448"/>
    </source>
</evidence>
<gene>
    <name evidence="14" type="ORF">HPE51_05610</name>
</gene>
<keyword evidence="7" id="KW-0406">Ion transport</keyword>
<dbReference type="SUPFAM" id="SSF56935">
    <property type="entry name" value="Porins"/>
    <property type="match status" value="1"/>
</dbReference>
<dbReference type="GO" id="GO:0006811">
    <property type="term" value="P:monoatomic ion transport"/>
    <property type="evidence" value="ECO:0007669"/>
    <property type="project" value="UniProtKB-KW"/>
</dbReference>
<keyword evidence="3" id="KW-0813">Transport</keyword>
<comment type="subcellular location">
    <subcellularLocation>
        <location evidence="1">Cell outer membrane</location>
        <topology evidence="1">Multi-pass membrane protein</topology>
    </subcellularLocation>
</comment>
<dbReference type="InterPro" id="IPR036998">
    <property type="entry name" value="Porin_LamB_sf"/>
</dbReference>
<dbReference type="AlphaFoldDB" id="A0A6M9QY44"/>
<organism evidence="14">
    <name type="scientific">Escherichia coli</name>
    <dbReference type="NCBI Taxonomy" id="562"/>
    <lineage>
        <taxon>Bacteria</taxon>
        <taxon>Pseudomonadati</taxon>
        <taxon>Pseudomonadota</taxon>
        <taxon>Gammaproteobacteria</taxon>
        <taxon>Enterobacterales</taxon>
        <taxon>Enterobacteriaceae</taxon>
        <taxon>Escherichia</taxon>
    </lineage>
</organism>
<evidence type="ECO:0000256" key="6">
    <source>
        <dbReference type="ARBA" id="ARBA00022729"/>
    </source>
</evidence>
<name>A0A6M9QY44_ECOLX</name>
<keyword evidence="5" id="KW-0812">Transmembrane</keyword>
<evidence type="ECO:0000256" key="2">
    <source>
        <dbReference type="ARBA" id="ARBA00007055"/>
    </source>
</evidence>